<feature type="domain" description="O-antigen ligase-related" evidence="6">
    <location>
        <begin position="193"/>
        <end position="322"/>
    </location>
</feature>
<evidence type="ECO:0000313" key="8">
    <source>
        <dbReference type="Proteomes" id="UP000521313"/>
    </source>
</evidence>
<keyword evidence="4 5" id="KW-0472">Membrane</keyword>
<evidence type="ECO:0000256" key="4">
    <source>
        <dbReference type="ARBA" id="ARBA00023136"/>
    </source>
</evidence>
<organism evidence="7 8">
    <name type="scientific">Faecalicoccus acidiformans</name>
    <dbReference type="NCBI Taxonomy" id="915173"/>
    <lineage>
        <taxon>Bacteria</taxon>
        <taxon>Bacillati</taxon>
        <taxon>Bacillota</taxon>
        <taxon>Erysipelotrichia</taxon>
        <taxon>Erysipelotrichales</taxon>
        <taxon>Erysipelotrichaceae</taxon>
        <taxon>Faecalicoccus</taxon>
    </lineage>
</organism>
<dbReference type="GO" id="GO:0016020">
    <property type="term" value="C:membrane"/>
    <property type="evidence" value="ECO:0007669"/>
    <property type="project" value="UniProtKB-SubCell"/>
</dbReference>
<dbReference type="InterPro" id="IPR051533">
    <property type="entry name" value="WaaL-like"/>
</dbReference>
<dbReference type="EMBL" id="JACHHD010000014">
    <property type="protein sequence ID" value="MBB5185376.1"/>
    <property type="molecule type" value="Genomic_DNA"/>
</dbReference>
<dbReference type="AlphaFoldDB" id="A0A7W8D1C9"/>
<keyword evidence="3 5" id="KW-1133">Transmembrane helix</keyword>
<proteinExistence type="predicted"/>
<feature type="transmembrane region" description="Helical" evidence="5">
    <location>
        <begin position="366"/>
        <end position="383"/>
    </location>
</feature>
<evidence type="ECO:0000259" key="6">
    <source>
        <dbReference type="Pfam" id="PF04932"/>
    </source>
</evidence>
<evidence type="ECO:0000256" key="3">
    <source>
        <dbReference type="ARBA" id="ARBA00022989"/>
    </source>
</evidence>
<dbReference type="PANTHER" id="PTHR37422">
    <property type="entry name" value="TEICHURONIC ACID BIOSYNTHESIS PROTEIN TUAE"/>
    <property type="match status" value="1"/>
</dbReference>
<comment type="subcellular location">
    <subcellularLocation>
        <location evidence="1">Membrane</location>
        <topology evidence="1">Multi-pass membrane protein</topology>
    </subcellularLocation>
</comment>
<feature type="transmembrane region" description="Helical" evidence="5">
    <location>
        <begin position="82"/>
        <end position="99"/>
    </location>
</feature>
<feature type="transmembrane region" description="Helical" evidence="5">
    <location>
        <begin position="342"/>
        <end position="360"/>
    </location>
</feature>
<dbReference type="PANTHER" id="PTHR37422:SF13">
    <property type="entry name" value="LIPOPOLYSACCHARIDE BIOSYNTHESIS PROTEIN PA4999-RELATED"/>
    <property type="match status" value="1"/>
</dbReference>
<keyword evidence="2 5" id="KW-0812">Transmembrane</keyword>
<evidence type="ECO:0000256" key="1">
    <source>
        <dbReference type="ARBA" id="ARBA00004141"/>
    </source>
</evidence>
<name>A0A7W8D1C9_9FIRM</name>
<reference evidence="7 8" key="1">
    <citation type="submission" date="2020-08" db="EMBL/GenBank/DDBJ databases">
        <title>Genomic Encyclopedia of Type Strains, Phase IV (KMG-IV): sequencing the most valuable type-strain genomes for metagenomic binning, comparative biology and taxonomic classification.</title>
        <authorList>
            <person name="Goeker M."/>
        </authorList>
    </citation>
    <scope>NUCLEOTIDE SEQUENCE [LARGE SCALE GENOMIC DNA]</scope>
    <source>
        <strain evidence="7 8">DSM 26963</strain>
    </source>
</reference>
<sequence>MKEWILNIKSLRGYDALFIGLIVSLFCTQAITAVYLMIVLGISLYKKELIPALRKQPGALWIYGFIGLQIVVSAWASNMVGLVNALGMGLVMVWLALYRDKIHPKTLILGIDLMLVLSILTGIYALFQFQAFSQAEGYSFWEFHIQNSPKRRIMATFGNANLYATMLEMWIFLAVYRFTQNKRISYRIFVVLVSLFNFGLLLLTGCRTAILPFVIVIPLFLWLAKEKGWFWVSMIVIGIGILFVCLDPTKIPRITDMSTLESRFKIWRCAWIGFCAFPLFGLGPQSYGLYYRIFDGHKAPHCHNIYIDAFASYGIVGVVLLVVYAFRFLLPEIFSMRKKDSAVFGLMVGMIGIFLIHGLLDVTMNVLATSLVFLMILNAAPLYKKIENPSESMIS</sequence>
<dbReference type="GO" id="GO:0016874">
    <property type="term" value="F:ligase activity"/>
    <property type="evidence" value="ECO:0007669"/>
    <property type="project" value="UniProtKB-KW"/>
</dbReference>
<feature type="transmembrane region" description="Helical" evidence="5">
    <location>
        <begin position="229"/>
        <end position="246"/>
    </location>
</feature>
<dbReference type="Proteomes" id="UP000521313">
    <property type="component" value="Unassembled WGS sequence"/>
</dbReference>
<feature type="transmembrane region" description="Helical" evidence="5">
    <location>
        <begin position="160"/>
        <end position="178"/>
    </location>
</feature>
<feature type="transmembrane region" description="Helical" evidence="5">
    <location>
        <begin position="190"/>
        <end position="223"/>
    </location>
</feature>
<evidence type="ECO:0000313" key="7">
    <source>
        <dbReference type="EMBL" id="MBB5185376.1"/>
    </source>
</evidence>
<evidence type="ECO:0000256" key="2">
    <source>
        <dbReference type="ARBA" id="ARBA00022692"/>
    </source>
</evidence>
<protein>
    <submittedName>
        <fullName evidence="7">O-antigen ligase</fullName>
    </submittedName>
</protein>
<dbReference type="RefSeq" id="WP_183376277.1">
    <property type="nucleotide sequence ID" value="NZ_JACHHD010000014.1"/>
</dbReference>
<feature type="transmembrane region" description="Helical" evidence="5">
    <location>
        <begin position="16"/>
        <end position="45"/>
    </location>
</feature>
<comment type="caution">
    <text evidence="7">The sequence shown here is derived from an EMBL/GenBank/DDBJ whole genome shotgun (WGS) entry which is preliminary data.</text>
</comment>
<accession>A0A7W8D1C9</accession>
<keyword evidence="7" id="KW-0436">Ligase</keyword>
<feature type="transmembrane region" description="Helical" evidence="5">
    <location>
        <begin position="57"/>
        <end position="76"/>
    </location>
</feature>
<evidence type="ECO:0000256" key="5">
    <source>
        <dbReference type="SAM" id="Phobius"/>
    </source>
</evidence>
<dbReference type="InterPro" id="IPR007016">
    <property type="entry name" value="O-antigen_ligase-rel_domated"/>
</dbReference>
<feature type="transmembrane region" description="Helical" evidence="5">
    <location>
        <begin position="310"/>
        <end position="330"/>
    </location>
</feature>
<gene>
    <name evidence="7" type="ORF">HNQ43_001430</name>
</gene>
<feature type="transmembrane region" description="Helical" evidence="5">
    <location>
        <begin position="266"/>
        <end position="290"/>
    </location>
</feature>
<feature type="transmembrane region" description="Helical" evidence="5">
    <location>
        <begin position="106"/>
        <end position="127"/>
    </location>
</feature>
<dbReference type="Pfam" id="PF04932">
    <property type="entry name" value="Wzy_C"/>
    <property type="match status" value="1"/>
</dbReference>